<gene>
    <name evidence="1" type="ORF">BECKLFY1418A_GA0070994_101130</name>
</gene>
<name>A0A450UD60_9GAMM</name>
<dbReference type="AlphaFoldDB" id="A0A450UD60"/>
<reference evidence="1" key="1">
    <citation type="submission" date="2019-02" db="EMBL/GenBank/DDBJ databases">
        <authorList>
            <person name="Gruber-Vodicka R. H."/>
            <person name="Seah K. B. B."/>
        </authorList>
    </citation>
    <scope>NUCLEOTIDE SEQUENCE</scope>
    <source>
        <strain evidence="1">BECK_M6</strain>
    </source>
</reference>
<organism evidence="1">
    <name type="scientific">Candidatus Kentrum sp. LFY</name>
    <dbReference type="NCBI Taxonomy" id="2126342"/>
    <lineage>
        <taxon>Bacteria</taxon>
        <taxon>Pseudomonadati</taxon>
        <taxon>Pseudomonadota</taxon>
        <taxon>Gammaproteobacteria</taxon>
        <taxon>Candidatus Kentrum</taxon>
    </lineage>
</organism>
<accession>A0A450UD60</accession>
<evidence type="ECO:0000313" key="1">
    <source>
        <dbReference type="EMBL" id="VFJ90367.1"/>
    </source>
</evidence>
<proteinExistence type="predicted"/>
<dbReference type="EMBL" id="CAADFH010000011">
    <property type="protein sequence ID" value="VFJ90367.1"/>
    <property type="molecule type" value="Genomic_DNA"/>
</dbReference>
<sequence length="71" mass="8338">MAFSRIRFFLPPCPRHEDVAPFHFQWPLLVHYPGNLEKNAQKFVVCHFERSEKSFAFGVSAKSEDLSLRSR</sequence>
<protein>
    <submittedName>
        <fullName evidence="1">Uncharacterized protein</fullName>
    </submittedName>
</protein>